<protein>
    <submittedName>
        <fullName evidence="1">Uncharacterized protein</fullName>
    </submittedName>
</protein>
<evidence type="ECO:0000313" key="2">
    <source>
        <dbReference type="Proteomes" id="UP000228641"/>
    </source>
</evidence>
<gene>
    <name evidence="1" type="ORF">CUB97_00505</name>
</gene>
<organism evidence="1 2">
    <name type="scientific">Prevotella intermedia</name>
    <dbReference type="NCBI Taxonomy" id="28131"/>
    <lineage>
        <taxon>Bacteria</taxon>
        <taxon>Pseudomonadati</taxon>
        <taxon>Bacteroidota</taxon>
        <taxon>Bacteroidia</taxon>
        <taxon>Bacteroidales</taxon>
        <taxon>Prevotellaceae</taxon>
        <taxon>Prevotella</taxon>
    </lineage>
</organism>
<sequence>MVEPLYAKHFYLPCSIFPFILVKIISNKNDSFDLALRKRLFCDAKPTLLACKTATFGMQNNRFYKSLTTSELNNRYSCEIFLQLCYLISLYIKGVRERKTSGRQKSTFYSDGFDYGIYLSPNFDNTTNSFYKKYGSLKVFVSFKEP</sequence>
<name>A0A2M8M6R3_PREIN</name>
<comment type="caution">
    <text evidence="1">The sequence shown here is derived from an EMBL/GenBank/DDBJ whole genome shotgun (WGS) entry which is preliminary data.</text>
</comment>
<evidence type="ECO:0000313" key="1">
    <source>
        <dbReference type="EMBL" id="PJE99885.1"/>
    </source>
</evidence>
<reference evidence="1 2" key="1">
    <citation type="submission" date="2017-11" db="EMBL/GenBank/DDBJ databases">
        <title>Genome sequencing of Prevotella intermedia KCOM 1779.</title>
        <authorList>
            <person name="Kook J.-K."/>
            <person name="Park S.-N."/>
            <person name="Lim Y.K."/>
        </authorList>
    </citation>
    <scope>NUCLEOTIDE SEQUENCE [LARGE SCALE GENOMIC DNA]</scope>
    <source>
        <strain evidence="1 2">KCOM 1779</strain>
    </source>
</reference>
<dbReference type="Proteomes" id="UP000228641">
    <property type="component" value="Unassembled WGS sequence"/>
</dbReference>
<accession>A0A2M8M6R3</accession>
<dbReference type="EMBL" id="PGGD01000001">
    <property type="protein sequence ID" value="PJE99885.1"/>
    <property type="molecule type" value="Genomic_DNA"/>
</dbReference>
<proteinExistence type="predicted"/>
<dbReference type="AlphaFoldDB" id="A0A2M8M6R3"/>